<keyword evidence="2" id="KW-1185">Reference proteome</keyword>
<name>H6RSD1_BLASD</name>
<accession>H6RSD1</accession>
<organism evidence="1 2">
    <name type="scientific">Blastococcus saxobsidens (strain DD2)</name>
    <dbReference type="NCBI Taxonomy" id="1146883"/>
    <lineage>
        <taxon>Bacteria</taxon>
        <taxon>Bacillati</taxon>
        <taxon>Actinomycetota</taxon>
        <taxon>Actinomycetes</taxon>
        <taxon>Geodermatophilales</taxon>
        <taxon>Geodermatophilaceae</taxon>
        <taxon>Blastococcus</taxon>
    </lineage>
</organism>
<proteinExistence type="predicted"/>
<dbReference type="EMBL" id="FO117623">
    <property type="protein sequence ID" value="CCG05523.1"/>
    <property type="molecule type" value="Genomic_DNA"/>
</dbReference>
<dbReference type="KEGG" id="bsd:BLASA_4729"/>
<reference evidence="1 2" key="1">
    <citation type="journal article" date="2012" name="J. Bacteriol.">
        <title>Genome Sequence of Blastococcus saxobsidens DD2, a Stone-Inhabiting Bacterium.</title>
        <authorList>
            <person name="Chouaia B."/>
            <person name="Crotti E."/>
            <person name="Brusetti L."/>
            <person name="Daffonchio D."/>
            <person name="Essoussi I."/>
            <person name="Nouioui I."/>
            <person name="Sbissi I."/>
            <person name="Ghodhbane-Gtari F."/>
            <person name="Gtari M."/>
            <person name="Vacherie B."/>
            <person name="Barbe V."/>
            <person name="Medigue C."/>
            <person name="Gury J."/>
            <person name="Pujic P."/>
            <person name="Normand P."/>
        </authorList>
    </citation>
    <scope>NUCLEOTIDE SEQUENCE [LARGE SCALE GENOMIC DNA]</scope>
    <source>
        <strain evidence="1 2">DD2</strain>
    </source>
</reference>
<dbReference type="AlphaFoldDB" id="H6RSD1"/>
<gene>
    <name evidence="1" type="ordered locus">BLASA_4729</name>
</gene>
<evidence type="ECO:0000313" key="1">
    <source>
        <dbReference type="EMBL" id="CCG05523.1"/>
    </source>
</evidence>
<dbReference type="Proteomes" id="UP000007517">
    <property type="component" value="Chromosome"/>
</dbReference>
<sequence>MQEGGPAAVAVIQDEPVTVEAEVQEIVGPFAFTVGEDDTLILSATEPAVDKGDDVLVTGIVRSFVVADAVETVP</sequence>
<evidence type="ECO:0000313" key="2">
    <source>
        <dbReference type="Proteomes" id="UP000007517"/>
    </source>
</evidence>
<evidence type="ECO:0008006" key="3">
    <source>
        <dbReference type="Google" id="ProtNLM"/>
    </source>
</evidence>
<dbReference type="OrthoDB" id="4293964at2"/>
<dbReference type="eggNOG" id="ENOG5030Q36">
    <property type="taxonomic scope" value="Bacteria"/>
</dbReference>
<reference evidence="2" key="2">
    <citation type="submission" date="2012-02" db="EMBL/GenBank/DDBJ databases">
        <title>Complete genome sequence of Blastococcus saxobsidens strain DD2.</title>
        <authorList>
            <person name="Genoscope."/>
        </authorList>
    </citation>
    <scope>NUCLEOTIDE SEQUENCE [LARGE SCALE GENOMIC DNA]</scope>
    <source>
        <strain evidence="2">DD2</strain>
    </source>
</reference>
<dbReference type="HOGENOM" id="CLU_2680353_0_0_11"/>
<protein>
    <recommendedName>
        <fullName evidence="3">DUF5666 domain-containing protein</fullName>
    </recommendedName>
</protein>